<sequence length="120" mass="13418">QGDQPERIAMLWLSEISHHFRGDSYCYGGGYYRRGHAQHALVFTPENQRITETYLNAVDDSSIDYTLPLAGEHPVSSAVVLCFRTQIFITRSDVVLVSGIHHGEPEIVGRYDSLGNPLEA</sequence>
<dbReference type="Proteomes" id="UP000471490">
    <property type="component" value="Unassembled WGS sequence"/>
</dbReference>
<dbReference type="Pfam" id="PF21279">
    <property type="entry name" value="YhfX-like_C"/>
    <property type="match status" value="1"/>
</dbReference>
<proteinExistence type="predicted"/>
<feature type="non-terminal residue" evidence="2">
    <location>
        <position position="1"/>
    </location>
</feature>
<dbReference type="InterPro" id="IPR048449">
    <property type="entry name" value="YhfX-like_C"/>
</dbReference>
<accession>A0A6N9SCS6</accession>
<comment type="caution">
    <text evidence="2">The sequence shown here is derived from an EMBL/GenBank/DDBJ whole genome shotgun (WGS) entry which is preliminary data.</text>
</comment>
<dbReference type="EMBL" id="VLTB01000331">
    <property type="protein sequence ID" value="NDR93646.1"/>
    <property type="molecule type" value="Genomic_DNA"/>
</dbReference>
<gene>
    <name evidence="2" type="ORF">FPI65_20735</name>
</gene>
<reference evidence="2 3" key="1">
    <citation type="journal article" date="2020" name="Int. J. Nanomedicine">
        <title>Consequences Of Long-Term Bacteria's Exposure To Silver Nanoformulations With Different PhysicoChemical Properties.</title>
        <authorList>
            <person name="Kedziora A."/>
            <person name="Wernecki M."/>
            <person name="Korzekwa K."/>
            <person name="Speruda M."/>
            <person name="Gerasymchuk Y."/>
            <person name="Lukowiak A."/>
            <person name="Bugla-Ploskonska G."/>
        </authorList>
    </citation>
    <scope>NUCLEOTIDE SEQUENCE [LARGE SCALE GENOMIC DNA]</scope>
    <source>
        <strain evidence="2 3">ATCC 11230</strain>
    </source>
</reference>
<evidence type="ECO:0000259" key="1">
    <source>
        <dbReference type="Pfam" id="PF21279"/>
    </source>
</evidence>
<dbReference type="Gene3D" id="2.40.37.30">
    <property type="match status" value="1"/>
</dbReference>
<name>A0A6N9SCS6_ECOLX</name>
<evidence type="ECO:0000313" key="2">
    <source>
        <dbReference type="EMBL" id="NDR93646.1"/>
    </source>
</evidence>
<feature type="domain" description="YhfX-like C-terminal" evidence="1">
    <location>
        <begin position="11"/>
        <end position="107"/>
    </location>
</feature>
<dbReference type="AlphaFoldDB" id="A0A6N9SCS6"/>
<organism evidence="2 3">
    <name type="scientific">Escherichia coli</name>
    <dbReference type="NCBI Taxonomy" id="562"/>
    <lineage>
        <taxon>Bacteria</taxon>
        <taxon>Pseudomonadati</taxon>
        <taxon>Pseudomonadota</taxon>
        <taxon>Gammaproteobacteria</taxon>
        <taxon>Enterobacterales</taxon>
        <taxon>Enterobacteriaceae</taxon>
        <taxon>Escherichia</taxon>
    </lineage>
</organism>
<evidence type="ECO:0000313" key="3">
    <source>
        <dbReference type="Proteomes" id="UP000471490"/>
    </source>
</evidence>
<protein>
    <submittedName>
        <fullName evidence="2">YhfX family PLP-dependent enzyme</fullName>
    </submittedName>
</protein>